<keyword evidence="2" id="KW-0472">Membrane</keyword>
<gene>
    <name evidence="3" type="ORF">PSTG_02606</name>
</gene>
<keyword evidence="2" id="KW-1133">Transmembrane helix</keyword>
<keyword evidence="2" id="KW-0812">Transmembrane</keyword>
<evidence type="ECO:0008006" key="5">
    <source>
        <dbReference type="Google" id="ProtNLM"/>
    </source>
</evidence>
<organism evidence="3 4">
    <name type="scientific">Puccinia striiformis f. sp. tritici PST-78</name>
    <dbReference type="NCBI Taxonomy" id="1165861"/>
    <lineage>
        <taxon>Eukaryota</taxon>
        <taxon>Fungi</taxon>
        <taxon>Dikarya</taxon>
        <taxon>Basidiomycota</taxon>
        <taxon>Pucciniomycotina</taxon>
        <taxon>Pucciniomycetes</taxon>
        <taxon>Pucciniales</taxon>
        <taxon>Pucciniaceae</taxon>
        <taxon>Puccinia</taxon>
    </lineage>
</organism>
<sequence length="274" mass="30872">MTANTTAANQSQADGQQSNESKQNENSITSKFKQLSSEKQFGLITLAALGTAMLVTGRTVRVIMKRVATTDPPPQVMPHPAADLSKLEVDCSKLSTSIQADIRTSKSMKTSTRFWDNKSILCVGERNDDDDHLNSSKADQEKAMDFNPAMDAMNAFGLATLLVIGTSVLTIGGLSKRWELDGWDDWRIFIQSGHLGKVLIPKDWSQSVSKAIPEQLRPNSTPLSEQEIQHENEIASSWEWKKTVDLEWEIEKNRREAERLQWEARRKMLGKRIW</sequence>
<feature type="compositionally biased region" description="Polar residues" evidence="1">
    <location>
        <begin position="10"/>
        <end position="28"/>
    </location>
</feature>
<dbReference type="OrthoDB" id="2506296at2759"/>
<evidence type="ECO:0000313" key="3">
    <source>
        <dbReference type="EMBL" id="KNF04260.1"/>
    </source>
</evidence>
<feature type="region of interest" description="Disordered" evidence="1">
    <location>
        <begin position="1"/>
        <end position="28"/>
    </location>
</feature>
<feature type="transmembrane region" description="Helical" evidence="2">
    <location>
        <begin position="152"/>
        <end position="174"/>
    </location>
</feature>
<evidence type="ECO:0000313" key="4">
    <source>
        <dbReference type="Proteomes" id="UP000054564"/>
    </source>
</evidence>
<proteinExistence type="predicted"/>
<name>A0A0L0VZ11_9BASI</name>
<protein>
    <recommendedName>
        <fullName evidence="5">Transmembrane protein</fullName>
    </recommendedName>
</protein>
<dbReference type="EMBL" id="AJIL01000013">
    <property type="protein sequence ID" value="KNF04260.1"/>
    <property type="molecule type" value="Genomic_DNA"/>
</dbReference>
<evidence type="ECO:0000256" key="2">
    <source>
        <dbReference type="SAM" id="Phobius"/>
    </source>
</evidence>
<comment type="caution">
    <text evidence="3">The sequence shown here is derived from an EMBL/GenBank/DDBJ whole genome shotgun (WGS) entry which is preliminary data.</text>
</comment>
<dbReference type="Proteomes" id="UP000054564">
    <property type="component" value="Unassembled WGS sequence"/>
</dbReference>
<reference evidence="4" key="1">
    <citation type="submission" date="2014-03" db="EMBL/GenBank/DDBJ databases">
        <title>The Genome Sequence of Puccinia striiformis f. sp. tritici PST-78.</title>
        <authorList>
            <consortium name="The Broad Institute Genome Sequencing Platform"/>
            <person name="Cuomo C."/>
            <person name="Hulbert S."/>
            <person name="Chen X."/>
            <person name="Walker B."/>
            <person name="Young S.K."/>
            <person name="Zeng Q."/>
            <person name="Gargeya S."/>
            <person name="Fitzgerald M."/>
            <person name="Haas B."/>
            <person name="Abouelleil A."/>
            <person name="Alvarado L."/>
            <person name="Arachchi H.M."/>
            <person name="Berlin A.M."/>
            <person name="Chapman S.B."/>
            <person name="Goldberg J."/>
            <person name="Griggs A."/>
            <person name="Gujja S."/>
            <person name="Hansen M."/>
            <person name="Howarth C."/>
            <person name="Imamovic A."/>
            <person name="Larimer J."/>
            <person name="McCowan C."/>
            <person name="Montmayeur A."/>
            <person name="Murphy C."/>
            <person name="Neiman D."/>
            <person name="Pearson M."/>
            <person name="Priest M."/>
            <person name="Roberts A."/>
            <person name="Saif S."/>
            <person name="Shea T."/>
            <person name="Sisk P."/>
            <person name="Sykes S."/>
            <person name="Wortman J."/>
            <person name="Nusbaum C."/>
            <person name="Birren B."/>
        </authorList>
    </citation>
    <scope>NUCLEOTIDE SEQUENCE [LARGE SCALE GENOMIC DNA]</scope>
    <source>
        <strain evidence="4">race PST-78</strain>
    </source>
</reference>
<evidence type="ECO:0000256" key="1">
    <source>
        <dbReference type="SAM" id="MobiDB-lite"/>
    </source>
</evidence>
<feature type="transmembrane region" description="Helical" evidence="2">
    <location>
        <begin position="41"/>
        <end position="64"/>
    </location>
</feature>
<dbReference type="AlphaFoldDB" id="A0A0L0VZ11"/>
<keyword evidence="4" id="KW-1185">Reference proteome</keyword>
<accession>A0A0L0VZ11</accession>